<comment type="caution">
    <text evidence="7">The sequence shown here is derived from an EMBL/GenBank/DDBJ whole genome shotgun (WGS) entry which is preliminary data.</text>
</comment>
<evidence type="ECO:0000256" key="5">
    <source>
        <dbReference type="ARBA" id="ARBA00022840"/>
    </source>
</evidence>
<dbReference type="GO" id="GO:0010389">
    <property type="term" value="P:regulation of G2/M transition of mitotic cell cycle"/>
    <property type="evidence" value="ECO:0007669"/>
    <property type="project" value="TreeGrafter"/>
</dbReference>
<dbReference type="Gene3D" id="1.10.510.10">
    <property type="entry name" value="Transferase(Phosphotransferase) domain 1"/>
    <property type="match status" value="1"/>
</dbReference>
<dbReference type="GO" id="GO:0004693">
    <property type="term" value="F:cyclin-dependent protein serine/threonine kinase activity"/>
    <property type="evidence" value="ECO:0007669"/>
    <property type="project" value="TreeGrafter"/>
</dbReference>
<dbReference type="PANTHER" id="PTHR24056:SF366">
    <property type="entry name" value="CYCLIN-DEPENDENT KINASE"/>
    <property type="match status" value="1"/>
</dbReference>
<name>A0AAP0X359_LIQFO</name>
<gene>
    <name evidence="7" type="ORF">L1049_019678</name>
</gene>
<dbReference type="InterPro" id="IPR050108">
    <property type="entry name" value="CDK"/>
</dbReference>
<keyword evidence="5" id="KW-0067">ATP-binding</keyword>
<dbReference type="Proteomes" id="UP001415857">
    <property type="component" value="Unassembled WGS sequence"/>
</dbReference>
<evidence type="ECO:0000256" key="2">
    <source>
        <dbReference type="ARBA" id="ARBA00022679"/>
    </source>
</evidence>
<keyword evidence="1" id="KW-0723">Serine/threonine-protein kinase</keyword>
<accession>A0AAP0X359</accession>
<feature type="domain" description="Protein kinase" evidence="6">
    <location>
        <begin position="13"/>
        <end position="298"/>
    </location>
</feature>
<organism evidence="7 8">
    <name type="scientific">Liquidambar formosana</name>
    <name type="common">Formosan gum</name>
    <dbReference type="NCBI Taxonomy" id="63359"/>
    <lineage>
        <taxon>Eukaryota</taxon>
        <taxon>Viridiplantae</taxon>
        <taxon>Streptophyta</taxon>
        <taxon>Embryophyta</taxon>
        <taxon>Tracheophyta</taxon>
        <taxon>Spermatophyta</taxon>
        <taxon>Magnoliopsida</taxon>
        <taxon>eudicotyledons</taxon>
        <taxon>Gunneridae</taxon>
        <taxon>Pentapetalae</taxon>
        <taxon>Saxifragales</taxon>
        <taxon>Altingiaceae</taxon>
        <taxon>Liquidambar</taxon>
    </lineage>
</organism>
<dbReference type="GO" id="GO:0000082">
    <property type="term" value="P:G1/S transition of mitotic cell cycle"/>
    <property type="evidence" value="ECO:0007669"/>
    <property type="project" value="TreeGrafter"/>
</dbReference>
<keyword evidence="3" id="KW-0547">Nucleotide-binding</keyword>
<dbReference type="GO" id="GO:0005634">
    <property type="term" value="C:nucleus"/>
    <property type="evidence" value="ECO:0007669"/>
    <property type="project" value="TreeGrafter"/>
</dbReference>
<dbReference type="GO" id="GO:0051445">
    <property type="term" value="P:regulation of meiotic cell cycle"/>
    <property type="evidence" value="ECO:0007669"/>
    <property type="project" value="TreeGrafter"/>
</dbReference>
<protein>
    <recommendedName>
        <fullName evidence="6">Protein kinase domain-containing protein</fullName>
    </recommendedName>
</protein>
<evidence type="ECO:0000256" key="3">
    <source>
        <dbReference type="ARBA" id="ARBA00022741"/>
    </source>
</evidence>
<keyword evidence="4" id="KW-0418">Kinase</keyword>
<dbReference type="GO" id="GO:0000307">
    <property type="term" value="C:cyclin-dependent protein kinase holoenzyme complex"/>
    <property type="evidence" value="ECO:0007669"/>
    <property type="project" value="TreeGrafter"/>
</dbReference>
<evidence type="ECO:0000256" key="4">
    <source>
        <dbReference type="ARBA" id="ARBA00022777"/>
    </source>
</evidence>
<dbReference type="PANTHER" id="PTHR24056">
    <property type="entry name" value="CELL DIVISION PROTEIN KINASE"/>
    <property type="match status" value="1"/>
</dbReference>
<reference evidence="7 8" key="1">
    <citation type="journal article" date="2024" name="Plant J.">
        <title>Genome sequences and population genomics reveal climatic adaptation and genomic divergence between two closely related sweetgum species.</title>
        <authorList>
            <person name="Xu W.Q."/>
            <person name="Ren C.Q."/>
            <person name="Zhang X.Y."/>
            <person name="Comes H.P."/>
            <person name="Liu X.H."/>
            <person name="Li Y.G."/>
            <person name="Kettle C.J."/>
            <person name="Jalonen R."/>
            <person name="Gaisberger H."/>
            <person name="Ma Y.Z."/>
            <person name="Qiu Y.X."/>
        </authorList>
    </citation>
    <scope>NUCLEOTIDE SEQUENCE [LARGE SCALE GENOMIC DNA]</scope>
    <source>
        <strain evidence="7">Hangzhou</strain>
    </source>
</reference>
<evidence type="ECO:0000313" key="7">
    <source>
        <dbReference type="EMBL" id="KAK9291729.1"/>
    </source>
</evidence>
<dbReference type="PROSITE" id="PS50011">
    <property type="entry name" value="PROTEIN_KINASE_DOM"/>
    <property type="match status" value="1"/>
</dbReference>
<evidence type="ECO:0000259" key="6">
    <source>
        <dbReference type="PROSITE" id="PS50011"/>
    </source>
</evidence>
<evidence type="ECO:0000313" key="8">
    <source>
        <dbReference type="Proteomes" id="UP001415857"/>
    </source>
</evidence>
<sequence length="333" mass="37540">MERMVDSKKNKKYEPIGSIEASDLDKILVCRDVTTNEIVIVRRITSIEESIPSSVEEKTAEMKRLNNKNIVRLLDVVVHEYKMELVYEDVGPNLKQFIDSYPEKMKDPLAIKRLLYQMLCGVAYCHSHGIVYGNLNPKNILIDVDNFQVKLAYAGLAGLARLAKAVDVALDSLRYYIETRHVKDLWYMAPEILQNLPETSSVVDMWSVGCIFAEMVKGKPLVQRNTELAQLLSFISILGTPSEEIMSSASRWKITYPKDLAEEFPTLEQAGIDLLSKMLCWAPSQRITACSALKHSYFNDVVTKKRRTGVLSGKGLLESTSSELQLCLGQGLQ</sequence>
<dbReference type="GO" id="GO:0030332">
    <property type="term" value="F:cyclin binding"/>
    <property type="evidence" value="ECO:0007669"/>
    <property type="project" value="TreeGrafter"/>
</dbReference>
<evidence type="ECO:0000256" key="1">
    <source>
        <dbReference type="ARBA" id="ARBA00022527"/>
    </source>
</evidence>
<keyword evidence="8" id="KW-1185">Reference proteome</keyword>
<dbReference type="GO" id="GO:0005737">
    <property type="term" value="C:cytoplasm"/>
    <property type="evidence" value="ECO:0007669"/>
    <property type="project" value="TreeGrafter"/>
</dbReference>
<dbReference type="GO" id="GO:0007165">
    <property type="term" value="P:signal transduction"/>
    <property type="evidence" value="ECO:0007669"/>
    <property type="project" value="TreeGrafter"/>
</dbReference>
<dbReference type="GO" id="GO:0005524">
    <property type="term" value="F:ATP binding"/>
    <property type="evidence" value="ECO:0007669"/>
    <property type="project" value="UniProtKB-KW"/>
</dbReference>
<dbReference type="GO" id="GO:0010468">
    <property type="term" value="P:regulation of gene expression"/>
    <property type="evidence" value="ECO:0007669"/>
    <property type="project" value="TreeGrafter"/>
</dbReference>
<dbReference type="EMBL" id="JBBPBK010000001">
    <property type="protein sequence ID" value="KAK9291729.1"/>
    <property type="molecule type" value="Genomic_DNA"/>
</dbReference>
<dbReference type="Pfam" id="PF00069">
    <property type="entry name" value="Pkinase"/>
    <property type="match status" value="1"/>
</dbReference>
<dbReference type="SUPFAM" id="SSF56112">
    <property type="entry name" value="Protein kinase-like (PK-like)"/>
    <property type="match status" value="1"/>
</dbReference>
<dbReference type="AlphaFoldDB" id="A0AAP0X359"/>
<keyword evidence="2" id="KW-0808">Transferase</keyword>
<dbReference type="FunFam" id="1.10.510.10:FF:000624">
    <property type="entry name" value="Mitogen-activated protein kinase"/>
    <property type="match status" value="1"/>
</dbReference>
<dbReference type="Gene3D" id="3.30.200.20">
    <property type="entry name" value="Phosphorylase Kinase, domain 1"/>
    <property type="match status" value="1"/>
</dbReference>
<dbReference type="InterPro" id="IPR011009">
    <property type="entry name" value="Kinase-like_dom_sf"/>
</dbReference>
<dbReference type="SMART" id="SM00220">
    <property type="entry name" value="S_TKc"/>
    <property type="match status" value="1"/>
</dbReference>
<dbReference type="InterPro" id="IPR000719">
    <property type="entry name" value="Prot_kinase_dom"/>
</dbReference>
<proteinExistence type="predicted"/>